<feature type="region of interest" description="Disordered" evidence="1">
    <location>
        <begin position="936"/>
        <end position="962"/>
    </location>
</feature>
<protein>
    <recommendedName>
        <fullName evidence="2">RAD51 interacting motif domain-containing protein</fullName>
    </recommendedName>
</protein>
<dbReference type="InterPro" id="IPR031419">
    <property type="entry name" value="RAD51_interact"/>
</dbReference>
<comment type="caution">
    <text evidence="3">The sequence shown here is derived from an EMBL/GenBank/DDBJ whole genome shotgun (WGS) entry which is preliminary data.</text>
</comment>
<dbReference type="GO" id="GO:0032991">
    <property type="term" value="C:protein-containing complex"/>
    <property type="evidence" value="ECO:0007669"/>
    <property type="project" value="TreeGrafter"/>
</dbReference>
<dbReference type="PANTHER" id="PTHR39229">
    <property type="entry name" value="MCG1037962"/>
    <property type="match status" value="1"/>
</dbReference>
<evidence type="ECO:0000313" key="4">
    <source>
        <dbReference type="Proteomes" id="UP000693946"/>
    </source>
</evidence>
<dbReference type="PANTHER" id="PTHR39229:SF1">
    <property type="entry name" value="RAD51-ASSOCIATED PROTEIN 2"/>
    <property type="match status" value="1"/>
</dbReference>
<evidence type="ECO:0000259" key="2">
    <source>
        <dbReference type="Pfam" id="PF15696"/>
    </source>
</evidence>
<evidence type="ECO:0000313" key="3">
    <source>
        <dbReference type="EMBL" id="KAG7508234.1"/>
    </source>
</evidence>
<dbReference type="EMBL" id="JAGKHQ010000009">
    <property type="protein sequence ID" value="KAG7508234.1"/>
    <property type="molecule type" value="Genomic_DNA"/>
</dbReference>
<dbReference type="InterPro" id="IPR053355">
    <property type="entry name" value="RAD51-associated"/>
</dbReference>
<proteinExistence type="predicted"/>
<feature type="compositionally biased region" description="Basic and acidic residues" evidence="1">
    <location>
        <begin position="492"/>
        <end position="507"/>
    </location>
</feature>
<evidence type="ECO:0000256" key="1">
    <source>
        <dbReference type="SAM" id="MobiDB-lite"/>
    </source>
</evidence>
<feature type="region of interest" description="Disordered" evidence="1">
    <location>
        <begin position="385"/>
        <end position="410"/>
    </location>
</feature>
<keyword evidence="4" id="KW-1185">Reference proteome</keyword>
<feature type="compositionally biased region" description="Basic and acidic residues" evidence="1">
    <location>
        <begin position="135"/>
        <end position="161"/>
    </location>
</feature>
<name>A0AAV6RUE5_SOLSE</name>
<accession>A0AAV6RUE5</accession>
<feature type="compositionally biased region" description="Basic and acidic residues" evidence="1">
    <location>
        <begin position="385"/>
        <end position="399"/>
    </location>
</feature>
<reference evidence="3 4" key="1">
    <citation type="journal article" date="2021" name="Sci. Rep.">
        <title>Chromosome anchoring in Senegalese sole (Solea senegalensis) reveals sex-associated markers and genome rearrangements in flatfish.</title>
        <authorList>
            <person name="Guerrero-Cozar I."/>
            <person name="Gomez-Garrido J."/>
            <person name="Berbel C."/>
            <person name="Martinez-Blanch J.F."/>
            <person name="Alioto T."/>
            <person name="Claros M.G."/>
            <person name="Gagnaire P.A."/>
            <person name="Manchado M."/>
        </authorList>
    </citation>
    <scope>NUCLEOTIDE SEQUENCE [LARGE SCALE GENOMIC DNA]</scope>
    <source>
        <strain evidence="3">Sse05_10M</strain>
    </source>
</reference>
<organism evidence="3 4">
    <name type="scientific">Solea senegalensis</name>
    <name type="common">Senegalese sole</name>
    <dbReference type="NCBI Taxonomy" id="28829"/>
    <lineage>
        <taxon>Eukaryota</taxon>
        <taxon>Metazoa</taxon>
        <taxon>Chordata</taxon>
        <taxon>Craniata</taxon>
        <taxon>Vertebrata</taxon>
        <taxon>Euteleostomi</taxon>
        <taxon>Actinopterygii</taxon>
        <taxon>Neopterygii</taxon>
        <taxon>Teleostei</taxon>
        <taxon>Neoteleostei</taxon>
        <taxon>Acanthomorphata</taxon>
        <taxon>Carangaria</taxon>
        <taxon>Pleuronectiformes</taxon>
        <taxon>Pleuronectoidei</taxon>
        <taxon>Soleidae</taxon>
        <taxon>Solea</taxon>
    </lineage>
</organism>
<gene>
    <name evidence="3" type="ORF">JOB18_007358</name>
</gene>
<feature type="region of interest" description="Disordered" evidence="1">
    <location>
        <begin position="451"/>
        <end position="507"/>
    </location>
</feature>
<dbReference type="Pfam" id="PF15696">
    <property type="entry name" value="RAD51_interact"/>
    <property type="match status" value="1"/>
</dbReference>
<feature type="compositionally biased region" description="Basic and acidic residues" evidence="1">
    <location>
        <begin position="112"/>
        <end position="123"/>
    </location>
</feature>
<sequence>MELNSPLSPKRPRMDVTMTDNHNFEWRADLAELLALQQTINTPPSNNLQKNVVLIYSAESGHVQDEQPQHTTFISPPFSQACASHIDSTHTGRTTVSFITAERLLLNLQKDEQTSLSETDKRSSSLRNDAGGEFTDTHTLKDTSADMSSHPDCERLGKSLEDAPPGGNCLSAGDDKDWRQMQNNASQIQVLTLSSSDEEVRSEKDCTYEDVLHDTSVYNAGSQSDNQKKNGLDQISPSDYVDCKSFHSNPEEDPSGKLACSLNEVGKKSELQFCENENAAVCDREGLVNDKNDENSIPSVAECTEGSTVFHDVVLARNITAENVSASADDFCGAKEEHATGKMIVTAGREAPDHTTETTVPAKISVEPTEGDNDPAPFRVIDPAIRSETDREAEEKRCNSESSAAVERSPSVKVCEMETLEFSADDQDNQFNHQSTIEKCKEKKDLCLPDTEPHAHSTPINETHNMTGSESSNCCNASPSRSPHRPSNPHIENGRHESPTSEKHQLKEQNVSDCVPVWFDHMKTQQLEYSHAASARMEKATDIKEREDFISFGEQIKPEEYQNLENTGGECVQQNEKPKICERDKRFTLFEDFEDAKKEMEKVINCGQETKINAIENSKTENPLQSEQRTDTTELTHIECISGLTGDNATESGDTLSQDCRHKQENKHAFPPDNPSTAETLMAANKDDLSSFAFAPASDAVVPCQHDLSHFQNANNNSTALNCNDRFSPVPSVFTFYDRMPRGFDTFKKIPLSPDDDEGDDDAGLGNSLLLTSLPRQLLKTSVQQLSLSVPGAESDKHEGIPGEEAGGKEEVAMFQHHIDNMALELLSSDCASNELPNFISEAEIIALRWPEQQPDCDSACEHIQPLSVSSSVSSEHDGPSDVNISSEFKMTKQFDMVLKELNLFFDISMNDFSSNSKESTPEQCSDAAGALESHVSTCKEHLRSPEVGRHRHSSDDADEDFGGDPVVSCASGGCEGEQEVPLGRHACQETPVKAAEKYRALFKEPRETEQRRKTWSPSFTCPLSLEQLSHRAPEQPRRLQPLRTCQRPIRVGLSKRARTKQLHRPAPYV</sequence>
<dbReference type="AlphaFoldDB" id="A0AAV6RUE5"/>
<feature type="region of interest" description="Disordered" evidence="1">
    <location>
        <begin position="112"/>
        <end position="167"/>
    </location>
</feature>
<feature type="compositionally biased region" description="Polar residues" evidence="1">
    <location>
        <begin position="458"/>
        <end position="477"/>
    </location>
</feature>
<feature type="domain" description="RAD51 interacting motif" evidence="2">
    <location>
        <begin position="1034"/>
        <end position="1064"/>
    </location>
</feature>
<dbReference type="Proteomes" id="UP000693946">
    <property type="component" value="Linkage Group LG17"/>
</dbReference>
<feature type="compositionally biased region" description="Basic and acidic residues" evidence="1">
    <location>
        <begin position="938"/>
        <end position="949"/>
    </location>
</feature>